<dbReference type="CDD" id="cd13136">
    <property type="entry name" value="MATE_DinF_like"/>
    <property type="match status" value="1"/>
</dbReference>
<evidence type="ECO:0000256" key="6">
    <source>
        <dbReference type="RuleBase" id="RU004914"/>
    </source>
</evidence>
<keyword evidence="5 6" id="KW-0472">Membrane</keyword>
<feature type="transmembrane region" description="Helical" evidence="6">
    <location>
        <begin position="399"/>
        <end position="419"/>
    </location>
</feature>
<feature type="transmembrane region" description="Helical" evidence="6">
    <location>
        <begin position="425"/>
        <end position="449"/>
    </location>
</feature>
<evidence type="ECO:0000256" key="4">
    <source>
        <dbReference type="ARBA" id="ARBA00022989"/>
    </source>
</evidence>
<evidence type="ECO:0000256" key="2">
    <source>
        <dbReference type="ARBA" id="ARBA00010199"/>
    </source>
</evidence>
<dbReference type="OMA" id="THTINSE"/>
<comment type="similarity">
    <text evidence="2 6">Belongs to the multi antimicrobial extrusion (MATE) (TC 2.A.66.1) family.</text>
</comment>
<evidence type="ECO:0000313" key="8">
    <source>
        <dbReference type="Proteomes" id="UP000825935"/>
    </source>
</evidence>
<gene>
    <name evidence="7" type="ORF">KP509_16G034200</name>
</gene>
<evidence type="ECO:0000256" key="1">
    <source>
        <dbReference type="ARBA" id="ARBA00004141"/>
    </source>
</evidence>
<dbReference type="NCBIfam" id="TIGR00797">
    <property type="entry name" value="matE"/>
    <property type="match status" value="1"/>
</dbReference>
<comment type="caution">
    <text evidence="6">Lacks conserved residue(s) required for the propagation of feature annotation.</text>
</comment>
<feature type="transmembrane region" description="Helical" evidence="6">
    <location>
        <begin position="216"/>
        <end position="239"/>
    </location>
</feature>
<dbReference type="EMBL" id="CM035421">
    <property type="protein sequence ID" value="KAH7387638.1"/>
    <property type="molecule type" value="Genomic_DNA"/>
</dbReference>
<evidence type="ECO:0000256" key="5">
    <source>
        <dbReference type="ARBA" id="ARBA00023136"/>
    </source>
</evidence>
<dbReference type="Proteomes" id="UP000825935">
    <property type="component" value="Chromosome 16"/>
</dbReference>
<organism evidence="7 8">
    <name type="scientific">Ceratopteris richardii</name>
    <name type="common">Triangle waterfern</name>
    <dbReference type="NCBI Taxonomy" id="49495"/>
    <lineage>
        <taxon>Eukaryota</taxon>
        <taxon>Viridiplantae</taxon>
        <taxon>Streptophyta</taxon>
        <taxon>Embryophyta</taxon>
        <taxon>Tracheophyta</taxon>
        <taxon>Polypodiopsida</taxon>
        <taxon>Polypodiidae</taxon>
        <taxon>Polypodiales</taxon>
        <taxon>Pteridineae</taxon>
        <taxon>Pteridaceae</taxon>
        <taxon>Parkerioideae</taxon>
        <taxon>Ceratopteris</taxon>
    </lineage>
</organism>
<name>A0A8T2SZT9_CERRI</name>
<feature type="transmembrane region" description="Helical" evidence="6">
    <location>
        <begin position="273"/>
        <end position="291"/>
    </location>
</feature>
<dbReference type="InterPro" id="IPR002528">
    <property type="entry name" value="MATE_fam"/>
</dbReference>
<feature type="transmembrane region" description="Helical" evidence="6">
    <location>
        <begin position="487"/>
        <end position="509"/>
    </location>
</feature>
<dbReference type="PANTHER" id="PTHR42893">
    <property type="entry name" value="PROTEIN DETOXIFICATION 44, CHLOROPLASTIC-RELATED"/>
    <property type="match status" value="1"/>
</dbReference>
<feature type="transmembrane region" description="Helical" evidence="6">
    <location>
        <begin position="354"/>
        <end position="378"/>
    </location>
</feature>
<evidence type="ECO:0000256" key="3">
    <source>
        <dbReference type="ARBA" id="ARBA00022692"/>
    </source>
</evidence>
<protein>
    <recommendedName>
        <fullName evidence="6">Protein DETOXIFICATION</fullName>
    </recommendedName>
    <alternativeName>
        <fullName evidence="6">Multidrug and toxic compound extrusion protein</fullName>
    </alternativeName>
</protein>
<reference evidence="7" key="1">
    <citation type="submission" date="2021-08" db="EMBL/GenBank/DDBJ databases">
        <title>WGS assembly of Ceratopteris richardii.</title>
        <authorList>
            <person name="Marchant D.B."/>
            <person name="Chen G."/>
            <person name="Jenkins J."/>
            <person name="Shu S."/>
            <person name="Leebens-Mack J."/>
            <person name="Grimwood J."/>
            <person name="Schmutz J."/>
            <person name="Soltis P."/>
            <person name="Soltis D."/>
            <person name="Chen Z.-H."/>
        </authorList>
    </citation>
    <scope>NUCLEOTIDE SEQUENCE</scope>
    <source>
        <strain evidence="7">Whitten #5841</strain>
        <tissue evidence="7">Leaf</tissue>
    </source>
</reference>
<sequence length="519" mass="55548">MEIDTHVVEGINNSSCSEHHNIMAAFQKGKDHVKNTFVYCVEGFRNVFKADDVGLEIAHIALPALIALGAEPLASLVDTICIGRLGSIELAAVGVSVAVFNLVSKLLNIPVLNLTASFVAEEASGPTIDNHELESCADSLYADDQRLVAPAKDADLYMPKMVDEKRVLPAVSTALLVGALLGLVEFIILAAGSEQILTIMGIPRGSSMEEPAEHFLQLRAVGAPAVVISLTTQGVFRGFKDTKTPLYATAIGNVLNMILVPFFIFFLDYGVTGAAAGNVISQYLTALILLFKMSRNISLIPPKLQDLNFLGFVKYGGLLLIRSTATMLTMTLATSEAARQGVIPMAAHQICMQVWLAASLLSDAIALASQAIIASALARGLYDVAKDAAFRSLKIGCCFGLLISLLLLGFSMVGLSKIFTNDLQVLAFVSLGLPFVIATQPINSLAFVFDGIHFGALDFWYAAKSMVLVAILASMTIFLAARVMGFVGIWIGLSSFMALRMLVGFFRIGTASGPWKFLR</sequence>
<feature type="transmembrane region" description="Helical" evidence="6">
    <location>
        <begin position="461"/>
        <end position="481"/>
    </location>
</feature>
<keyword evidence="4 6" id="KW-1133">Transmembrane helix</keyword>
<dbReference type="OrthoDB" id="2126698at2759"/>
<comment type="caution">
    <text evidence="7">The sequence shown here is derived from an EMBL/GenBank/DDBJ whole genome shotgun (WGS) entry which is preliminary data.</text>
</comment>
<dbReference type="GO" id="GO:0042910">
    <property type="term" value="F:xenobiotic transmembrane transporter activity"/>
    <property type="evidence" value="ECO:0007669"/>
    <property type="project" value="InterPro"/>
</dbReference>
<dbReference type="GO" id="GO:0016020">
    <property type="term" value="C:membrane"/>
    <property type="evidence" value="ECO:0007669"/>
    <property type="project" value="UniProtKB-SubCell"/>
</dbReference>
<keyword evidence="8" id="KW-1185">Reference proteome</keyword>
<evidence type="ECO:0000313" key="7">
    <source>
        <dbReference type="EMBL" id="KAH7387638.1"/>
    </source>
</evidence>
<comment type="subcellular location">
    <subcellularLocation>
        <location evidence="1">Membrane</location>
        <topology evidence="1">Multi-pass membrane protein</topology>
    </subcellularLocation>
</comment>
<dbReference type="GO" id="GO:0015297">
    <property type="term" value="F:antiporter activity"/>
    <property type="evidence" value="ECO:0007669"/>
    <property type="project" value="InterPro"/>
</dbReference>
<proteinExistence type="inferred from homology"/>
<dbReference type="PANTHER" id="PTHR42893:SF46">
    <property type="entry name" value="PROTEIN DETOXIFICATION 44, CHLOROPLASTIC"/>
    <property type="match status" value="1"/>
</dbReference>
<keyword evidence="3 6" id="KW-0812">Transmembrane</keyword>
<feature type="transmembrane region" description="Helical" evidence="6">
    <location>
        <begin position="167"/>
        <end position="191"/>
    </location>
</feature>
<feature type="transmembrane region" description="Helical" evidence="6">
    <location>
        <begin position="246"/>
        <end position="267"/>
    </location>
</feature>
<accession>A0A8T2SZT9</accession>
<dbReference type="AlphaFoldDB" id="A0A8T2SZT9"/>
<dbReference type="Pfam" id="PF01554">
    <property type="entry name" value="MatE"/>
    <property type="match status" value="2"/>
</dbReference>
<dbReference type="InterPro" id="IPR044644">
    <property type="entry name" value="DinF-like"/>
</dbReference>